<dbReference type="EMBL" id="JACFXU010000013">
    <property type="protein sequence ID" value="MBA6412513.1"/>
    <property type="molecule type" value="Genomic_DNA"/>
</dbReference>
<accession>A0A7W2TV93</accession>
<feature type="transmembrane region" description="Helical" evidence="6">
    <location>
        <begin position="14"/>
        <end position="30"/>
    </location>
</feature>
<dbReference type="Gene3D" id="1.20.950.20">
    <property type="entry name" value="Transmembrane di-heme cytochromes, Chain C"/>
    <property type="match status" value="1"/>
</dbReference>
<keyword evidence="2" id="KW-1003">Cell membrane</keyword>
<feature type="domain" description="Cytochrome b561 bacterial/Ni-hydrogenase" evidence="7">
    <location>
        <begin position="8"/>
        <end position="176"/>
    </location>
</feature>
<dbReference type="RefSeq" id="WP_182169667.1">
    <property type="nucleotide sequence ID" value="NZ_JACFXU010000013.1"/>
</dbReference>
<evidence type="ECO:0000259" key="7">
    <source>
        <dbReference type="Pfam" id="PF01292"/>
    </source>
</evidence>
<dbReference type="InterPro" id="IPR016174">
    <property type="entry name" value="Di-haem_cyt_TM"/>
</dbReference>
<feature type="transmembrane region" description="Helical" evidence="6">
    <location>
        <begin position="42"/>
        <end position="62"/>
    </location>
</feature>
<dbReference type="PANTHER" id="PTHR30485">
    <property type="entry name" value="NI/FE-HYDROGENASE 1 B-TYPE CYTOCHROME SUBUNIT"/>
    <property type="match status" value="1"/>
</dbReference>
<keyword evidence="9" id="KW-1185">Reference proteome</keyword>
<evidence type="ECO:0000256" key="3">
    <source>
        <dbReference type="ARBA" id="ARBA00022692"/>
    </source>
</evidence>
<dbReference type="PANTHER" id="PTHR30485:SF2">
    <property type="entry name" value="BLL0597 PROTEIN"/>
    <property type="match status" value="1"/>
</dbReference>
<dbReference type="GO" id="GO:0009055">
    <property type="term" value="F:electron transfer activity"/>
    <property type="evidence" value="ECO:0007669"/>
    <property type="project" value="InterPro"/>
</dbReference>
<name>A0A7W2TV93_9GAMM</name>
<feature type="transmembrane region" description="Helical" evidence="6">
    <location>
        <begin position="191"/>
        <end position="211"/>
    </location>
</feature>
<feature type="transmembrane region" description="Helical" evidence="6">
    <location>
        <begin position="139"/>
        <end position="160"/>
    </location>
</feature>
<sequence>MVSAYKLWDWPTRLFHWSLVVIIALSWWTAKEGHMDWHERLAYTLLVLLLTRVLWGFVGSHASRFSSFLRGPRTVLAYLKGQVGPGAGHNPLGGWSVMLLLAMLFLQIVSGLFNSDDILFDGPLYHLASSEWQDRMGQVHVIAFDVLLVMIAVHILAVFYHQWRHKQPLIQAMLRGSARAREGLEPTRPGWWAIVIALLVAAALWGLLALVPAPVSYW</sequence>
<evidence type="ECO:0000313" key="8">
    <source>
        <dbReference type="EMBL" id="MBA6412513.1"/>
    </source>
</evidence>
<dbReference type="Pfam" id="PF01292">
    <property type="entry name" value="Ni_hydr_CYTB"/>
    <property type="match status" value="1"/>
</dbReference>
<keyword evidence="4 6" id="KW-1133">Transmembrane helix</keyword>
<evidence type="ECO:0000256" key="4">
    <source>
        <dbReference type="ARBA" id="ARBA00022989"/>
    </source>
</evidence>
<dbReference type="InterPro" id="IPR051542">
    <property type="entry name" value="Hydrogenase_cytochrome"/>
</dbReference>
<protein>
    <submittedName>
        <fullName evidence="8">Cytochrome b/b6 domain-containing protein</fullName>
    </submittedName>
</protein>
<dbReference type="AlphaFoldDB" id="A0A7W2TV93"/>
<dbReference type="GO" id="GO:0005886">
    <property type="term" value="C:plasma membrane"/>
    <property type="evidence" value="ECO:0007669"/>
    <property type="project" value="UniProtKB-SubCell"/>
</dbReference>
<evidence type="ECO:0000313" key="9">
    <source>
        <dbReference type="Proteomes" id="UP000539350"/>
    </source>
</evidence>
<evidence type="ECO:0000256" key="5">
    <source>
        <dbReference type="ARBA" id="ARBA00023136"/>
    </source>
</evidence>
<evidence type="ECO:0000256" key="1">
    <source>
        <dbReference type="ARBA" id="ARBA00004651"/>
    </source>
</evidence>
<dbReference type="SUPFAM" id="SSF81342">
    <property type="entry name" value="Transmembrane di-heme cytochromes"/>
    <property type="match status" value="1"/>
</dbReference>
<proteinExistence type="predicted"/>
<feature type="transmembrane region" description="Helical" evidence="6">
    <location>
        <begin position="92"/>
        <end position="113"/>
    </location>
</feature>
<comment type="caution">
    <text evidence="8">The sequence shown here is derived from an EMBL/GenBank/DDBJ whole genome shotgun (WGS) entry which is preliminary data.</text>
</comment>
<comment type="subcellular location">
    <subcellularLocation>
        <location evidence="1">Cell membrane</location>
        <topology evidence="1">Multi-pass membrane protein</topology>
    </subcellularLocation>
</comment>
<keyword evidence="5 6" id="KW-0472">Membrane</keyword>
<evidence type="ECO:0000256" key="2">
    <source>
        <dbReference type="ARBA" id="ARBA00022475"/>
    </source>
</evidence>
<dbReference type="InterPro" id="IPR011577">
    <property type="entry name" value="Cyt_b561_bac/Ni-Hgenase"/>
</dbReference>
<organism evidence="8 9">
    <name type="scientific">Sediminihaliea albiluteola</name>
    <dbReference type="NCBI Taxonomy" id="2758564"/>
    <lineage>
        <taxon>Bacteria</taxon>
        <taxon>Pseudomonadati</taxon>
        <taxon>Pseudomonadota</taxon>
        <taxon>Gammaproteobacteria</taxon>
        <taxon>Cellvibrionales</taxon>
        <taxon>Halieaceae</taxon>
        <taxon>Sediminihaliea</taxon>
    </lineage>
</organism>
<gene>
    <name evidence="8" type="ORF">H2508_05255</name>
</gene>
<keyword evidence="3 6" id="KW-0812">Transmembrane</keyword>
<dbReference type="GO" id="GO:0022904">
    <property type="term" value="P:respiratory electron transport chain"/>
    <property type="evidence" value="ECO:0007669"/>
    <property type="project" value="InterPro"/>
</dbReference>
<dbReference type="GO" id="GO:0020037">
    <property type="term" value="F:heme binding"/>
    <property type="evidence" value="ECO:0007669"/>
    <property type="project" value="TreeGrafter"/>
</dbReference>
<dbReference type="Proteomes" id="UP000539350">
    <property type="component" value="Unassembled WGS sequence"/>
</dbReference>
<reference evidence="8 9" key="1">
    <citation type="submission" date="2020-07" db="EMBL/GenBank/DDBJ databases">
        <title>Halieaceae bacterium, F7430, whole genome shotgun sequencing project.</title>
        <authorList>
            <person name="Jiang S."/>
            <person name="Liu Z.W."/>
            <person name="Du Z.J."/>
        </authorList>
    </citation>
    <scope>NUCLEOTIDE SEQUENCE [LARGE SCALE GENOMIC DNA]</scope>
    <source>
        <strain evidence="8 9">F7430</strain>
    </source>
</reference>
<evidence type="ECO:0000256" key="6">
    <source>
        <dbReference type="SAM" id="Phobius"/>
    </source>
</evidence>